<dbReference type="Pfam" id="PF08149">
    <property type="entry name" value="BING4CT"/>
    <property type="match status" value="1"/>
</dbReference>
<feature type="domain" description="BING4 C-terminal" evidence="8">
    <location>
        <begin position="350"/>
        <end position="429"/>
    </location>
</feature>
<evidence type="ECO:0000256" key="4">
    <source>
        <dbReference type="ARBA" id="ARBA00023242"/>
    </source>
</evidence>
<dbReference type="InterPro" id="IPR040315">
    <property type="entry name" value="WDR46/Utp7"/>
</dbReference>
<dbReference type="PROSITE" id="PS50082">
    <property type="entry name" value="WD_REPEATS_2"/>
    <property type="match status" value="1"/>
</dbReference>
<dbReference type="Proteomes" id="UP000613580">
    <property type="component" value="Unassembled WGS sequence"/>
</dbReference>
<comment type="subcellular location">
    <subcellularLocation>
        <location evidence="1">Nucleus</location>
        <location evidence="1">Nucleolus</location>
    </subcellularLocation>
</comment>
<evidence type="ECO:0000256" key="6">
    <source>
        <dbReference type="SAM" id="Coils"/>
    </source>
</evidence>
<evidence type="ECO:0000259" key="8">
    <source>
        <dbReference type="SMART" id="SM01033"/>
    </source>
</evidence>
<accession>A0A8H6SDA6</accession>
<dbReference type="GO" id="GO:0030686">
    <property type="term" value="C:90S preribosome"/>
    <property type="evidence" value="ECO:0007669"/>
    <property type="project" value="TreeGrafter"/>
</dbReference>
<keyword evidence="2 5" id="KW-0853">WD repeat</keyword>
<keyword evidence="3" id="KW-0677">Repeat</keyword>
<dbReference type="InterPro" id="IPR012952">
    <property type="entry name" value="BING4_C_dom"/>
</dbReference>
<evidence type="ECO:0000313" key="10">
    <source>
        <dbReference type="Proteomes" id="UP000613580"/>
    </source>
</evidence>
<dbReference type="SMART" id="SM01033">
    <property type="entry name" value="BING4CT"/>
    <property type="match status" value="1"/>
</dbReference>
<evidence type="ECO:0000256" key="3">
    <source>
        <dbReference type="ARBA" id="ARBA00022737"/>
    </source>
</evidence>
<gene>
    <name evidence="9" type="ORF">HMN09_01070300</name>
</gene>
<evidence type="ECO:0000256" key="2">
    <source>
        <dbReference type="ARBA" id="ARBA00022574"/>
    </source>
</evidence>
<dbReference type="AlphaFoldDB" id="A0A8H6SDA6"/>
<evidence type="ECO:0000256" key="7">
    <source>
        <dbReference type="SAM" id="MobiDB-lite"/>
    </source>
</evidence>
<dbReference type="GO" id="GO:0000462">
    <property type="term" value="P:maturation of SSU-rRNA from tricistronic rRNA transcript (SSU-rRNA, 5.8S rRNA, LSU-rRNA)"/>
    <property type="evidence" value="ECO:0007669"/>
    <property type="project" value="TreeGrafter"/>
</dbReference>
<keyword evidence="6" id="KW-0175">Coiled coil</keyword>
<dbReference type="Gene3D" id="2.130.10.10">
    <property type="entry name" value="YVTN repeat-like/Quinoprotein amine dehydrogenase"/>
    <property type="match status" value="1"/>
</dbReference>
<dbReference type="SMART" id="SM00320">
    <property type="entry name" value="WD40"/>
    <property type="match status" value="1"/>
</dbReference>
<comment type="caution">
    <text evidence="9">The sequence shown here is derived from an EMBL/GenBank/DDBJ whole genome shotgun (WGS) entry which is preliminary data.</text>
</comment>
<keyword evidence="4" id="KW-0539">Nucleus</keyword>
<feature type="coiled-coil region" evidence="6">
    <location>
        <begin position="53"/>
        <end position="80"/>
    </location>
</feature>
<feature type="region of interest" description="Disordered" evidence="7">
    <location>
        <begin position="1"/>
        <end position="43"/>
    </location>
</feature>
<dbReference type="InterPro" id="IPR001680">
    <property type="entry name" value="WD40_rpt"/>
</dbReference>
<dbReference type="SUPFAM" id="SSF50978">
    <property type="entry name" value="WD40 repeat-like"/>
    <property type="match status" value="1"/>
</dbReference>
<reference evidence="9" key="1">
    <citation type="submission" date="2020-05" db="EMBL/GenBank/DDBJ databases">
        <title>Mycena genomes resolve the evolution of fungal bioluminescence.</title>
        <authorList>
            <person name="Tsai I.J."/>
        </authorList>
    </citation>
    <scope>NUCLEOTIDE SEQUENCE</scope>
    <source>
        <strain evidence="9">110903Hualien_Pintung</strain>
    </source>
</reference>
<name>A0A8H6SDA6_MYCCL</name>
<evidence type="ECO:0000313" key="9">
    <source>
        <dbReference type="EMBL" id="KAF7296621.1"/>
    </source>
</evidence>
<proteinExistence type="predicted"/>
<dbReference type="InterPro" id="IPR036322">
    <property type="entry name" value="WD40_repeat_dom_sf"/>
</dbReference>
<keyword evidence="10" id="KW-1185">Reference proteome</keyword>
<dbReference type="InterPro" id="IPR015943">
    <property type="entry name" value="WD40/YVTN_repeat-like_dom_sf"/>
</dbReference>
<evidence type="ECO:0000256" key="5">
    <source>
        <dbReference type="PROSITE-ProRule" id="PRU00221"/>
    </source>
</evidence>
<dbReference type="GO" id="GO:0032040">
    <property type="term" value="C:small-subunit processome"/>
    <property type="evidence" value="ECO:0007669"/>
    <property type="project" value="TreeGrafter"/>
</dbReference>
<dbReference type="PANTHER" id="PTHR14085:SF3">
    <property type="entry name" value="WD REPEAT-CONTAINING PROTEIN 46"/>
    <property type="match status" value="1"/>
</dbReference>
<dbReference type="Pfam" id="PF00400">
    <property type="entry name" value="WD40"/>
    <property type="match status" value="1"/>
</dbReference>
<organism evidence="9 10">
    <name type="scientific">Mycena chlorophos</name>
    <name type="common">Agaric fungus</name>
    <name type="synonym">Agaricus chlorophos</name>
    <dbReference type="NCBI Taxonomy" id="658473"/>
    <lineage>
        <taxon>Eukaryota</taxon>
        <taxon>Fungi</taxon>
        <taxon>Dikarya</taxon>
        <taxon>Basidiomycota</taxon>
        <taxon>Agaricomycotina</taxon>
        <taxon>Agaricomycetes</taxon>
        <taxon>Agaricomycetidae</taxon>
        <taxon>Agaricales</taxon>
        <taxon>Marasmiineae</taxon>
        <taxon>Mycenaceae</taxon>
        <taxon>Mycena</taxon>
    </lineage>
</organism>
<feature type="repeat" description="WD" evidence="5">
    <location>
        <begin position="260"/>
        <end position="294"/>
    </location>
</feature>
<dbReference type="PANTHER" id="PTHR14085">
    <property type="entry name" value="WD-REPEAT PROTEIN BING4"/>
    <property type="match status" value="1"/>
</dbReference>
<evidence type="ECO:0000256" key="1">
    <source>
        <dbReference type="ARBA" id="ARBA00004604"/>
    </source>
</evidence>
<sequence length="912" mass="101925">MDSLLAKADARAKRRKITHDRTEDSLKHHSSVPKSLRDKKTAQTQDVFKHIANPKLRRQLDNTEAQAARAKALLEDAEMLLVEDTGLMQAEGDLERTWRVSQSEIERSAGHAAAQGRRECKLDGGPYRSRYTRNGRHLAIVGNSGHAATFDWITGTLHTELQLQETCRAVTSLGFAVAQKKYIYIYDQDGVELHCLKAHIEPTRLEFLPYHWLLASITHRTKLGANAMTQNLYNAVIHLGHQNGCVTLWTPNLPHPAVQLLAHLGPVCSVAVDPSTGGRYMATAGRDSTVKVWDCRNWKGAVREWSSRGGPAELDWSSRGALAVASGGHVNVYTSSIIQQTMRGSTQPPLYLTHPMPHRPLVFAQFAPFQDILTVGHADGLSSILVPGVGEPNFDSTEADPFENHKARREKEVKALLDKIQPDMITLDPEFMGSLAPKQSTATTLDGKQVPPETAWRFRARTLPNALGRPRYEISWVDFVVQNSSLWESDVGRARDAICTLAREIRKLFAVGKVYDVMCPRLGSPTPTMELDPLDLYADGVYCDCDLYCKPGDGPISRSSRDNHRRDAALVLGFRVSTGERRKLKAQATAAHPDAPDVDMDAPPPIPPTSGNANLHDYADIQAELAARKGRFITQFSTPLRFYEDPEQTAYTLLAEWVVCEPNQGPHRLRETHRNNTRLLENEARMHELHLMLAGWPEDSRKRPTLDIIAREMLATDEEKERHWDHQRLQKRMKDVHVVLNDAPFAHRPSNPTVLAALITSAISSHIYHLPQLGGNINLAGLRDVLSHDPNYKNFLRDIPRDVRTVANVLNLNPATTAYVACPKEQCRALVLESSLSKDMRDRVISTCKATIFGQPCGTALTGWVFRPDGQEDLVRPLQSVLLQDFKDWLGRLLARPGMEDLLSDYPPLNSP</sequence>
<dbReference type="EMBL" id="JACAZE010000016">
    <property type="protein sequence ID" value="KAF7296621.1"/>
    <property type="molecule type" value="Genomic_DNA"/>
</dbReference>
<dbReference type="OrthoDB" id="10251154at2759"/>
<dbReference type="PROSITE" id="PS50294">
    <property type="entry name" value="WD_REPEATS_REGION"/>
    <property type="match status" value="1"/>
</dbReference>
<protein>
    <submittedName>
        <fullName evidence="9">WD-REPEATS-REGION domain-containing protein</fullName>
    </submittedName>
</protein>